<evidence type="ECO:0000259" key="1">
    <source>
        <dbReference type="Pfam" id="PF13456"/>
    </source>
</evidence>
<dbReference type="InterPro" id="IPR002156">
    <property type="entry name" value="RNaseH_domain"/>
</dbReference>
<dbReference type="InterPro" id="IPR044730">
    <property type="entry name" value="RNase_H-like_dom_plant"/>
</dbReference>
<evidence type="ECO:0000313" key="2">
    <source>
        <dbReference type="EMBL" id="KAK8540149.1"/>
    </source>
</evidence>
<reference evidence="2 3" key="1">
    <citation type="journal article" date="2024" name="G3 (Bethesda)">
        <title>Genome assembly of Hibiscus sabdariffa L. provides insights into metabolisms of medicinal natural products.</title>
        <authorList>
            <person name="Kim T."/>
        </authorList>
    </citation>
    <scope>NUCLEOTIDE SEQUENCE [LARGE SCALE GENOMIC DNA]</scope>
    <source>
        <strain evidence="2">TK-2024</strain>
        <tissue evidence="2">Old leaves</tissue>
    </source>
</reference>
<sequence>MVTSEGQWAWDRFHYLLPSDVLEYIVAVKAPGPHASRDTPRWSWEDSSVFTVRSAYAMHFPQHTGGGDAIWKEIQHFKGLHRVQSFLWLVCKSFGITDSLWVLLFGSILWNLWVSRNRKIFDPDAIDGGERQPSVRWNSPWSGVWKLNVDGARNLADGSASCGGVIRDSHGTWIAGFSKYIGKCSTLEAEFWVVYEGLVCAQRLNAASIMVESDNLTVVHTLQNSGGRRPHSSLFDSICGLLRR</sequence>
<gene>
    <name evidence="2" type="ORF">V6N12_046440</name>
</gene>
<feature type="domain" description="RNase H type-1" evidence="1">
    <location>
        <begin position="148"/>
        <end position="239"/>
    </location>
</feature>
<dbReference type="InterPro" id="IPR053151">
    <property type="entry name" value="RNase_H-like"/>
</dbReference>
<comment type="caution">
    <text evidence="2">The sequence shown here is derived from an EMBL/GenBank/DDBJ whole genome shotgun (WGS) entry which is preliminary data.</text>
</comment>
<dbReference type="PANTHER" id="PTHR47723">
    <property type="entry name" value="OS05G0353850 PROTEIN"/>
    <property type="match status" value="1"/>
</dbReference>
<organism evidence="2 3">
    <name type="scientific">Hibiscus sabdariffa</name>
    <name type="common">roselle</name>
    <dbReference type="NCBI Taxonomy" id="183260"/>
    <lineage>
        <taxon>Eukaryota</taxon>
        <taxon>Viridiplantae</taxon>
        <taxon>Streptophyta</taxon>
        <taxon>Embryophyta</taxon>
        <taxon>Tracheophyta</taxon>
        <taxon>Spermatophyta</taxon>
        <taxon>Magnoliopsida</taxon>
        <taxon>eudicotyledons</taxon>
        <taxon>Gunneridae</taxon>
        <taxon>Pentapetalae</taxon>
        <taxon>rosids</taxon>
        <taxon>malvids</taxon>
        <taxon>Malvales</taxon>
        <taxon>Malvaceae</taxon>
        <taxon>Malvoideae</taxon>
        <taxon>Hibiscus</taxon>
    </lineage>
</organism>
<dbReference type="InterPro" id="IPR012337">
    <property type="entry name" value="RNaseH-like_sf"/>
</dbReference>
<dbReference type="PANTHER" id="PTHR47723:SF19">
    <property type="entry name" value="POLYNUCLEOTIDYL TRANSFERASE, RIBONUCLEASE H-LIKE SUPERFAMILY PROTEIN"/>
    <property type="match status" value="1"/>
</dbReference>
<evidence type="ECO:0000313" key="3">
    <source>
        <dbReference type="Proteomes" id="UP001472677"/>
    </source>
</evidence>
<dbReference type="EMBL" id="JBBPBM010000025">
    <property type="protein sequence ID" value="KAK8540149.1"/>
    <property type="molecule type" value="Genomic_DNA"/>
</dbReference>
<dbReference type="Gene3D" id="3.30.420.10">
    <property type="entry name" value="Ribonuclease H-like superfamily/Ribonuclease H"/>
    <property type="match status" value="1"/>
</dbReference>
<dbReference type="SUPFAM" id="SSF53098">
    <property type="entry name" value="Ribonuclease H-like"/>
    <property type="match status" value="1"/>
</dbReference>
<dbReference type="InterPro" id="IPR036397">
    <property type="entry name" value="RNaseH_sf"/>
</dbReference>
<keyword evidence="3" id="KW-1185">Reference proteome</keyword>
<proteinExistence type="predicted"/>
<name>A0ABR2DIN0_9ROSI</name>
<dbReference type="Proteomes" id="UP001472677">
    <property type="component" value="Unassembled WGS sequence"/>
</dbReference>
<dbReference type="Pfam" id="PF13456">
    <property type="entry name" value="RVT_3"/>
    <property type="match status" value="1"/>
</dbReference>
<protein>
    <recommendedName>
        <fullName evidence="1">RNase H type-1 domain-containing protein</fullName>
    </recommendedName>
</protein>
<accession>A0ABR2DIN0</accession>
<dbReference type="CDD" id="cd06222">
    <property type="entry name" value="RNase_H_like"/>
    <property type="match status" value="1"/>
</dbReference>